<name>A0ABY6Q199_9ACTN</name>
<evidence type="ECO:0000313" key="3">
    <source>
        <dbReference type="Proteomes" id="UP001164963"/>
    </source>
</evidence>
<feature type="domain" description="P68 RBP/TagC-like beta-propeller" evidence="1">
    <location>
        <begin position="74"/>
        <end position="298"/>
    </location>
</feature>
<reference evidence="2" key="1">
    <citation type="journal article" date="2022" name="Front. Microbiol.">
        <title>Mirubactin C rescues the lethal effect of cell wall biosynthesis mutations in Bacillus subtilis.</title>
        <authorList>
            <person name="Kepplinger B."/>
            <person name="Wen X."/>
            <person name="Tyler A.R."/>
            <person name="Kim B.Y."/>
            <person name="Brown J."/>
            <person name="Banks P."/>
            <person name="Dashti Y."/>
            <person name="Mackenzie E.S."/>
            <person name="Wills C."/>
            <person name="Kawai Y."/>
            <person name="Waldron K.J."/>
            <person name="Allenby N.E.E."/>
            <person name="Wu L.J."/>
            <person name="Hall M.J."/>
            <person name="Errington J."/>
        </authorList>
    </citation>
    <scope>NUCLEOTIDE SEQUENCE</scope>
    <source>
        <strain evidence="2">MDA8-470</strain>
    </source>
</reference>
<dbReference type="RefSeq" id="WP_265546380.1">
    <property type="nucleotide sequence ID" value="NZ_CP098740.1"/>
</dbReference>
<dbReference type="InterPro" id="IPR006311">
    <property type="entry name" value="TAT_signal"/>
</dbReference>
<evidence type="ECO:0000313" key="2">
    <source>
        <dbReference type="EMBL" id="UZK57901.1"/>
    </source>
</evidence>
<dbReference type="InterPro" id="IPR048799">
    <property type="entry name" value="P68_RBP_TagC-like_beta-prop"/>
</dbReference>
<proteinExistence type="predicted"/>
<keyword evidence="3" id="KW-1185">Reference proteome</keyword>
<gene>
    <name evidence="2" type="ORF">NEH16_30815</name>
</gene>
<sequence>MTHDRLTHPSRRSLIAWSGAGALTAAGVSIGTGTASAATHPTPGSALLVPSPRLDLNSAADKWIREKPLRDATILQSFGYDNANGHIYLAQVTQGGLKLAGESAPVSATERNRHGDLTITKWDMSGNTLGYMYLRGFGHGMSIGVEPVGSTAYLWTETNGQIVQDPVYPDDKERETSRGQRLARFPFVNGKVLDFGSAGLATYQPVPGSSTYTASVDPVYGRLAIRFRDADGAFVFQVHDLDLARLGVWTQPLASIREPRLTAVPGWPLSTYGDPFLQGYAVVGRYLYMLHGNSYNSTQQVGDESVVISQPGVGNTFITSVNLATGALDPAPPVPFKETVNPAHTAAAYTLEYREPEGLGVYIPDPAKPGVFQIGMGFASGKAGARMATIYGKAGLIQPS</sequence>
<organism evidence="2 3">
    <name type="scientific">Streptomyces drozdowiczii</name>
    <dbReference type="NCBI Taxonomy" id="202862"/>
    <lineage>
        <taxon>Bacteria</taxon>
        <taxon>Bacillati</taxon>
        <taxon>Actinomycetota</taxon>
        <taxon>Actinomycetes</taxon>
        <taxon>Kitasatosporales</taxon>
        <taxon>Streptomycetaceae</taxon>
        <taxon>Streptomyces</taxon>
    </lineage>
</organism>
<dbReference type="Pfam" id="PF21311">
    <property type="entry name" value="Phage_RBD_prop"/>
    <property type="match status" value="1"/>
</dbReference>
<dbReference type="PROSITE" id="PS51318">
    <property type="entry name" value="TAT"/>
    <property type="match status" value="1"/>
</dbReference>
<dbReference type="Proteomes" id="UP001164963">
    <property type="component" value="Chromosome"/>
</dbReference>
<evidence type="ECO:0000259" key="1">
    <source>
        <dbReference type="Pfam" id="PF21311"/>
    </source>
</evidence>
<dbReference type="EMBL" id="CP098740">
    <property type="protein sequence ID" value="UZK57901.1"/>
    <property type="molecule type" value="Genomic_DNA"/>
</dbReference>
<accession>A0ABY6Q199</accession>
<protein>
    <submittedName>
        <fullName evidence="2">Teichoic acid biosynthesis protein C</fullName>
    </submittedName>
</protein>